<keyword evidence="4" id="KW-1185">Reference proteome</keyword>
<dbReference type="InterPro" id="IPR026422">
    <property type="entry name" value="VPEID-CTERM"/>
</dbReference>
<reference evidence="3 4" key="1">
    <citation type="submission" date="2018-11" db="EMBL/GenBank/DDBJ databases">
        <title>Gemmobacter sp. nov., YIM 102744-1 draft genome.</title>
        <authorList>
            <person name="Li G."/>
            <person name="Jiang Y."/>
        </authorList>
    </citation>
    <scope>NUCLEOTIDE SEQUENCE [LARGE SCALE GENOMIC DNA]</scope>
    <source>
        <strain evidence="3 4">YIM 102744-1</strain>
    </source>
</reference>
<sequence>MAFVKSLTAAGVFLATAAPAMAQSWGGNSWSNFDWIFGGGHRPPPTTVPEIDVTSSALAVAAVLVALAFAWERSRRRA</sequence>
<feature type="chain" id="PRO_5017928742" evidence="2">
    <location>
        <begin position="23"/>
        <end position="78"/>
    </location>
</feature>
<feature type="transmembrane region" description="Helical" evidence="1">
    <location>
        <begin position="53"/>
        <end position="71"/>
    </location>
</feature>
<organism evidence="3 4">
    <name type="scientific">Falsigemmobacter faecalis</name>
    <dbReference type="NCBI Taxonomy" id="2488730"/>
    <lineage>
        <taxon>Bacteria</taxon>
        <taxon>Pseudomonadati</taxon>
        <taxon>Pseudomonadota</taxon>
        <taxon>Alphaproteobacteria</taxon>
        <taxon>Rhodobacterales</taxon>
        <taxon>Paracoccaceae</taxon>
        <taxon>Falsigemmobacter</taxon>
    </lineage>
</organism>
<evidence type="ECO:0000313" key="4">
    <source>
        <dbReference type="Proteomes" id="UP000282125"/>
    </source>
</evidence>
<dbReference type="RefSeq" id="WP_124964598.1">
    <property type="nucleotide sequence ID" value="NZ_RRAZ01000010.1"/>
</dbReference>
<feature type="signal peptide" evidence="2">
    <location>
        <begin position="1"/>
        <end position="22"/>
    </location>
</feature>
<protein>
    <submittedName>
        <fullName evidence="3">VPEID-CTERM sorting domain-containing protein</fullName>
    </submittedName>
</protein>
<keyword evidence="1" id="KW-0472">Membrane</keyword>
<name>A0A3P3DMY8_9RHOB</name>
<dbReference type="AlphaFoldDB" id="A0A3P3DMY8"/>
<dbReference type="EMBL" id="RRAZ01000010">
    <property type="protein sequence ID" value="RRH75535.1"/>
    <property type="molecule type" value="Genomic_DNA"/>
</dbReference>
<dbReference type="OrthoDB" id="9919461at2"/>
<evidence type="ECO:0000256" key="1">
    <source>
        <dbReference type="SAM" id="Phobius"/>
    </source>
</evidence>
<keyword evidence="1" id="KW-0812">Transmembrane</keyword>
<keyword evidence="2" id="KW-0732">Signal</keyword>
<comment type="caution">
    <text evidence="3">The sequence shown here is derived from an EMBL/GenBank/DDBJ whole genome shotgun (WGS) entry which is preliminary data.</text>
</comment>
<dbReference type="NCBIfam" id="TIGR04161">
    <property type="entry name" value="VPEID-CTERM"/>
    <property type="match status" value="1"/>
</dbReference>
<evidence type="ECO:0000313" key="3">
    <source>
        <dbReference type="EMBL" id="RRH75535.1"/>
    </source>
</evidence>
<keyword evidence="1" id="KW-1133">Transmembrane helix</keyword>
<dbReference type="Proteomes" id="UP000282125">
    <property type="component" value="Unassembled WGS sequence"/>
</dbReference>
<gene>
    <name evidence="3" type="ORF">EG244_08615</name>
</gene>
<accession>A0A3P3DMY8</accession>
<proteinExistence type="predicted"/>
<evidence type="ECO:0000256" key="2">
    <source>
        <dbReference type="SAM" id="SignalP"/>
    </source>
</evidence>